<dbReference type="OrthoDB" id="154347at2"/>
<dbReference type="Gene3D" id="1.20.5.2050">
    <property type="match status" value="1"/>
</dbReference>
<organism evidence="1 2">
    <name type="scientific">Paucimonas lemoignei</name>
    <name type="common">Pseudomonas lemoignei</name>
    <dbReference type="NCBI Taxonomy" id="29443"/>
    <lineage>
        <taxon>Bacteria</taxon>
        <taxon>Pseudomonadati</taxon>
        <taxon>Pseudomonadota</taxon>
        <taxon>Betaproteobacteria</taxon>
        <taxon>Burkholderiales</taxon>
        <taxon>Burkholderiaceae</taxon>
        <taxon>Paucimonas</taxon>
    </lineage>
</organism>
<keyword evidence="2" id="KW-1185">Reference proteome</keyword>
<accession>A0A4R3HQ77</accession>
<proteinExistence type="predicted"/>
<dbReference type="AlphaFoldDB" id="A0A4R3HQ77"/>
<name>A0A4R3HQ77_PAULE</name>
<dbReference type="RefSeq" id="WP_132260337.1">
    <property type="nucleotide sequence ID" value="NZ_SLZQ01000019.1"/>
</dbReference>
<comment type="caution">
    <text evidence="1">The sequence shown here is derived from an EMBL/GenBank/DDBJ whole genome shotgun (WGS) entry which is preliminary data.</text>
</comment>
<gene>
    <name evidence="1" type="ORF">EDC30_1193</name>
</gene>
<sequence>MKAQRPIVDQVQSKAADCNQLLNEAITKLGLKNDAALAARLCVAPPIICKLRKGDLAFGPSLILRLHEEIGMSIRYIKHYLRLPSLPLLTKDNNDTPSLPALDEFYGIGRQEVSRNVKYAQWRVTLQRQGEAFRKSFRDDVYGDKDKSLEAAKAYRDQIVKNHLPMVKRDWVQIVRASTNASGIPGVIRVDREIRNNNDKPVRRLAWMAYCRTESGKNKQRLFSIRKYGEQRAFELALEARKAFLEDVKGYVLPLK</sequence>
<protein>
    <submittedName>
        <fullName evidence="1">AP2 domain-containing protein</fullName>
    </submittedName>
</protein>
<evidence type="ECO:0000313" key="2">
    <source>
        <dbReference type="Proteomes" id="UP000295382"/>
    </source>
</evidence>
<reference evidence="1 2" key="1">
    <citation type="submission" date="2019-03" db="EMBL/GenBank/DDBJ databases">
        <title>Genomic Encyclopedia of Type Strains, Phase IV (KMG-IV): sequencing the most valuable type-strain genomes for metagenomic binning, comparative biology and taxonomic classification.</title>
        <authorList>
            <person name="Goeker M."/>
        </authorList>
    </citation>
    <scope>NUCLEOTIDE SEQUENCE [LARGE SCALE GENOMIC DNA]</scope>
    <source>
        <strain evidence="1 2">DSM 7445</strain>
    </source>
</reference>
<evidence type="ECO:0000313" key="1">
    <source>
        <dbReference type="EMBL" id="TCS32892.1"/>
    </source>
</evidence>
<dbReference type="Proteomes" id="UP000295382">
    <property type="component" value="Unassembled WGS sequence"/>
</dbReference>
<dbReference type="EMBL" id="SLZQ01000019">
    <property type="protein sequence ID" value="TCS32892.1"/>
    <property type="molecule type" value="Genomic_DNA"/>
</dbReference>